<dbReference type="InterPro" id="IPR008659">
    <property type="entry name" value="Kre9/Knh1_C"/>
</dbReference>
<organism evidence="6 7">
    <name type="scientific">Elaphomyces granulatus</name>
    <dbReference type="NCBI Taxonomy" id="519963"/>
    <lineage>
        <taxon>Eukaryota</taxon>
        <taxon>Fungi</taxon>
        <taxon>Dikarya</taxon>
        <taxon>Ascomycota</taxon>
        <taxon>Pezizomycotina</taxon>
        <taxon>Eurotiomycetes</taxon>
        <taxon>Eurotiomycetidae</taxon>
        <taxon>Eurotiales</taxon>
        <taxon>Elaphomycetaceae</taxon>
        <taxon>Elaphomyces</taxon>
    </lineage>
</organism>
<evidence type="ECO:0000313" key="6">
    <source>
        <dbReference type="EMBL" id="OXV05156.1"/>
    </source>
</evidence>
<reference evidence="6 7" key="1">
    <citation type="journal article" date="2015" name="Environ. Microbiol.">
        <title>Metagenome sequence of Elaphomyces granulatus from sporocarp tissue reveals Ascomycota ectomycorrhizal fingerprints of genome expansion and a Proteobacteria-rich microbiome.</title>
        <authorList>
            <person name="Quandt C.A."/>
            <person name="Kohler A."/>
            <person name="Hesse C.N."/>
            <person name="Sharpton T.J."/>
            <person name="Martin F."/>
            <person name="Spatafora J.W."/>
        </authorList>
    </citation>
    <scope>NUCLEOTIDE SEQUENCE [LARGE SCALE GENOMIC DNA]</scope>
    <source>
        <strain evidence="6 7">OSC145934</strain>
    </source>
</reference>
<evidence type="ECO:0000259" key="4">
    <source>
        <dbReference type="Pfam" id="PF05390"/>
    </source>
</evidence>
<dbReference type="OrthoDB" id="2432613at2759"/>
<dbReference type="PANTHER" id="PTHR28154:SF1">
    <property type="entry name" value="CELL WALL SYNTHESIS PROTEIN KNH1-RELATED"/>
    <property type="match status" value="1"/>
</dbReference>
<feature type="region of interest" description="Disordered" evidence="2">
    <location>
        <begin position="142"/>
        <end position="163"/>
    </location>
</feature>
<evidence type="ECO:0000256" key="3">
    <source>
        <dbReference type="SAM" id="SignalP"/>
    </source>
</evidence>
<feature type="signal peptide" evidence="3">
    <location>
        <begin position="1"/>
        <end position="19"/>
    </location>
</feature>
<protein>
    <submittedName>
        <fullName evidence="6">Uncharacterized protein</fullName>
    </submittedName>
</protein>
<dbReference type="Proteomes" id="UP000243515">
    <property type="component" value="Unassembled WGS sequence"/>
</dbReference>
<dbReference type="EMBL" id="NPHW01007512">
    <property type="protein sequence ID" value="OXV05156.1"/>
    <property type="molecule type" value="Genomic_DNA"/>
</dbReference>
<keyword evidence="7" id="KW-1185">Reference proteome</keyword>
<evidence type="ECO:0000256" key="1">
    <source>
        <dbReference type="ARBA" id="ARBA00022729"/>
    </source>
</evidence>
<dbReference type="AlphaFoldDB" id="A0A232LLX4"/>
<dbReference type="GO" id="GO:0006078">
    <property type="term" value="P:(1-&gt;6)-beta-D-glucan biosynthetic process"/>
    <property type="evidence" value="ECO:0007669"/>
    <property type="project" value="InterPro"/>
</dbReference>
<keyword evidence="1 3" id="KW-0732">Signal</keyword>
<name>A0A232LLX4_9EURO</name>
<dbReference type="GO" id="GO:0005576">
    <property type="term" value="C:extracellular region"/>
    <property type="evidence" value="ECO:0007669"/>
    <property type="project" value="TreeGrafter"/>
</dbReference>
<sequence>MQLTWIAPLVLTLTSAVVADVDFLIPAAGSSAKGGDVITVHWRDSGNPPLLSDLTKYSLALCAGGDTEDSFEEVATLIKDGVFARGNSVSFQIDPGVGSNDHNAYFLKMTSSGPDISVINYSKRFSLTEMVGTFSDHVKQGILSVSDDNGPSPQREDHEDLRKRQDPALFAVPYQEQLTGVTRYAPMAKVPGTAITAQTVSRQFPTSAYVVAVTFLPTPQIETTITASQTFSTSSIENTASPAPFPNNMQKFLKRWKDSA</sequence>
<feature type="domain" description="Yeast cell wall synthesis Kre9/Knh1-like N-terminal" evidence="5">
    <location>
        <begin position="26"/>
        <end position="127"/>
    </location>
</feature>
<dbReference type="InterPro" id="IPR018466">
    <property type="entry name" value="Kre9/Knh1-like_N"/>
</dbReference>
<dbReference type="PANTHER" id="PTHR28154">
    <property type="entry name" value="CELL WALL SYNTHESIS PROTEIN KNH1-RELATED"/>
    <property type="match status" value="1"/>
</dbReference>
<dbReference type="GO" id="GO:0031505">
    <property type="term" value="P:fungal-type cell wall organization"/>
    <property type="evidence" value="ECO:0007669"/>
    <property type="project" value="TreeGrafter"/>
</dbReference>
<dbReference type="GO" id="GO:0042546">
    <property type="term" value="P:cell wall biogenesis"/>
    <property type="evidence" value="ECO:0007669"/>
    <property type="project" value="InterPro"/>
</dbReference>
<dbReference type="Pfam" id="PF05390">
    <property type="entry name" value="Kre9_KNH1_C"/>
    <property type="match status" value="1"/>
</dbReference>
<comment type="caution">
    <text evidence="6">The sequence shown here is derived from an EMBL/GenBank/DDBJ whole genome shotgun (WGS) entry which is preliminary data.</text>
</comment>
<feature type="domain" description="Yeast cell wall synthesis Kre9/Knh1 C-terminal" evidence="4">
    <location>
        <begin position="168"/>
        <end position="248"/>
    </location>
</feature>
<dbReference type="InterPro" id="IPR045328">
    <property type="entry name" value="Kre9/Knh1"/>
</dbReference>
<evidence type="ECO:0000259" key="5">
    <source>
        <dbReference type="Pfam" id="PF10342"/>
    </source>
</evidence>
<evidence type="ECO:0000256" key="2">
    <source>
        <dbReference type="SAM" id="MobiDB-lite"/>
    </source>
</evidence>
<feature type="chain" id="PRO_5012918049" evidence="3">
    <location>
        <begin position="20"/>
        <end position="260"/>
    </location>
</feature>
<proteinExistence type="predicted"/>
<evidence type="ECO:0000313" key="7">
    <source>
        <dbReference type="Proteomes" id="UP000243515"/>
    </source>
</evidence>
<feature type="compositionally biased region" description="Basic and acidic residues" evidence="2">
    <location>
        <begin position="154"/>
        <end position="163"/>
    </location>
</feature>
<accession>A0A232LLX4</accession>
<gene>
    <name evidence="6" type="ORF">Egran_07075</name>
</gene>
<dbReference type="Pfam" id="PF10342">
    <property type="entry name" value="Kre9_KNH"/>
    <property type="match status" value="1"/>
</dbReference>